<sequence length="300" mass="32752">MPFSQLSSPPPIDDDMYYSSRLSDPLPNLGSDYAPLLTAVPMESLLPHLEEPIVSDTWMASFLDMPHADFVLFPDFASPSTVSDVQDGQATPWREAIHMSFISPTSVQAEESTLLSGCVAADLLLPDPPWSRQNYAIGRTGAAQKQRGQAGPPPLPSPPAKVGPNPVPAARRQRAALPPSRQPSAPRPRSGPSGQQHVHAHGRGRPLDHEKDGEGDGDNGKNGATDKKTKEKTKKKKKGQPANQKPVKVTKANVVCRALAYIEQLDQEYMEWEAKNTRAASMIVRHYWALVNKPANTFTM</sequence>
<evidence type="ECO:0000256" key="1">
    <source>
        <dbReference type="SAM" id="MobiDB-lite"/>
    </source>
</evidence>
<proteinExistence type="predicted"/>
<name>A0AAW0QZA3_9PEZI</name>
<evidence type="ECO:0000313" key="3">
    <source>
        <dbReference type="Proteomes" id="UP001392437"/>
    </source>
</evidence>
<feature type="compositionally biased region" description="Basic residues" evidence="1">
    <location>
        <begin position="230"/>
        <end position="239"/>
    </location>
</feature>
<evidence type="ECO:0000313" key="2">
    <source>
        <dbReference type="EMBL" id="KAK8120329.1"/>
    </source>
</evidence>
<feature type="compositionally biased region" description="Basic and acidic residues" evidence="1">
    <location>
        <begin position="205"/>
        <end position="214"/>
    </location>
</feature>
<dbReference type="EMBL" id="JAQQWP010000004">
    <property type="protein sequence ID" value="KAK8120329.1"/>
    <property type="molecule type" value="Genomic_DNA"/>
</dbReference>
<protein>
    <recommendedName>
        <fullName evidence="4">BHLH domain-containing protein</fullName>
    </recommendedName>
</protein>
<feature type="compositionally biased region" description="Low complexity" evidence="1">
    <location>
        <begin position="175"/>
        <end position="195"/>
    </location>
</feature>
<evidence type="ECO:0008006" key="4">
    <source>
        <dbReference type="Google" id="ProtNLM"/>
    </source>
</evidence>
<reference evidence="2 3" key="1">
    <citation type="submission" date="2023-01" db="EMBL/GenBank/DDBJ databases">
        <title>Analysis of 21 Apiospora genomes using comparative genomics revels a genus with tremendous synthesis potential of carbohydrate active enzymes and secondary metabolites.</title>
        <authorList>
            <person name="Sorensen T."/>
        </authorList>
    </citation>
    <scope>NUCLEOTIDE SEQUENCE [LARGE SCALE GENOMIC DNA]</scope>
    <source>
        <strain evidence="2 3">CBS 117206</strain>
    </source>
</reference>
<organism evidence="2 3">
    <name type="scientific">Apiospora kogelbergensis</name>
    <dbReference type="NCBI Taxonomy" id="1337665"/>
    <lineage>
        <taxon>Eukaryota</taxon>
        <taxon>Fungi</taxon>
        <taxon>Dikarya</taxon>
        <taxon>Ascomycota</taxon>
        <taxon>Pezizomycotina</taxon>
        <taxon>Sordariomycetes</taxon>
        <taxon>Xylariomycetidae</taxon>
        <taxon>Amphisphaeriales</taxon>
        <taxon>Apiosporaceae</taxon>
        <taxon>Apiospora</taxon>
    </lineage>
</organism>
<keyword evidence="3" id="KW-1185">Reference proteome</keyword>
<gene>
    <name evidence="2" type="ORF">PG999_004449</name>
</gene>
<accession>A0AAW0QZA3</accession>
<dbReference type="Proteomes" id="UP001392437">
    <property type="component" value="Unassembled WGS sequence"/>
</dbReference>
<feature type="region of interest" description="Disordered" evidence="1">
    <location>
        <begin position="139"/>
        <end position="246"/>
    </location>
</feature>
<dbReference type="AlphaFoldDB" id="A0AAW0QZA3"/>
<comment type="caution">
    <text evidence="2">The sequence shown here is derived from an EMBL/GenBank/DDBJ whole genome shotgun (WGS) entry which is preliminary data.</text>
</comment>
<feature type="compositionally biased region" description="Pro residues" evidence="1">
    <location>
        <begin position="151"/>
        <end position="167"/>
    </location>
</feature>